<dbReference type="KEGG" id="chya:V22_15190"/>
<dbReference type="PANTHER" id="PTHR30097">
    <property type="entry name" value="CATION EFFLUX SYSTEM PROTEIN CUSB"/>
    <property type="match status" value="1"/>
</dbReference>
<dbReference type="Gene3D" id="2.40.50.100">
    <property type="match status" value="1"/>
</dbReference>
<dbReference type="InterPro" id="IPR051909">
    <property type="entry name" value="MFP_Cation_Efflux"/>
</dbReference>
<dbReference type="SUPFAM" id="SSF111369">
    <property type="entry name" value="HlyD-like secretion proteins"/>
    <property type="match status" value="1"/>
</dbReference>
<dbReference type="GO" id="GO:0015679">
    <property type="term" value="P:plasma membrane copper ion transport"/>
    <property type="evidence" value="ECO:0007669"/>
    <property type="project" value="TreeGrafter"/>
</dbReference>
<name>A0A517T7E2_9PLAN</name>
<dbReference type="Proteomes" id="UP000319976">
    <property type="component" value="Chromosome"/>
</dbReference>
<evidence type="ECO:0000256" key="1">
    <source>
        <dbReference type="ARBA" id="ARBA00022448"/>
    </source>
</evidence>
<sequence length="646" mass="71883">MSTSPPLPTEHADRFDWTRIERLLDETASLAQSSGDEQTFLNNWLSSLCSALNAQFGIIWGESPEGFESVAATSSKRARIEARPEEVTRLQNAIRQPGLHLSEHIEESSGQTVSTFDFPLSVARGRGRVLELQLAGKRNETEQRLTGEVIRAFVEVAQTFDQQRELTGLRTDSRQQSLLEAYALEVHQSIDLRTTAYAIVNEGRRVIDCDRLSLLYAPSRRLLAISGVDQVSRHSDVADSLRELAQEVLRSGESMVLSRDASDVSTYPFLAEHGLRTAALVPLQLDGDQGQLIGVLIAEEFEDRTADDLSVPLPQRLNWLVPHATQALENCRTAGTGPVARLARAVSASLNLATIVWRGLLLLVLAGLVVSGFVVKTEFIVHARGELLPTVRRNVFAPRNGVVREVLVDYGETINKDDPLVRIDDADLELTWKNTRGELQTARERIASVKALRASSGGASEDRLEKGRLAGEERELREKIRFLEAQLEVLDTERELLVVRSPLNGLVLTWDVRELLENRPVQTGQRLMTVADPEGEWELVFDVPDRHIGYVVAARDEFGPDLPIQYRLATSPDVTFDAKLSDVGLTSEPTEEASAAVWVTAIIPRKDVELPRPGATVVAQIDCGKKPILFVWFHDVIETLRTRFWL</sequence>
<protein>
    <submittedName>
        <fullName evidence="4">HlyD family secretion protein</fullName>
    </submittedName>
</protein>
<feature type="coiled-coil region" evidence="2">
    <location>
        <begin position="466"/>
        <end position="493"/>
    </location>
</feature>
<dbReference type="InterPro" id="IPR003018">
    <property type="entry name" value="GAF"/>
</dbReference>
<dbReference type="RefSeq" id="WP_145261319.1">
    <property type="nucleotide sequence ID" value="NZ_CP036316.1"/>
</dbReference>
<organism evidence="4 5">
    <name type="scientific">Calycomorphotria hydatis</name>
    <dbReference type="NCBI Taxonomy" id="2528027"/>
    <lineage>
        <taxon>Bacteria</taxon>
        <taxon>Pseudomonadati</taxon>
        <taxon>Planctomycetota</taxon>
        <taxon>Planctomycetia</taxon>
        <taxon>Planctomycetales</taxon>
        <taxon>Planctomycetaceae</taxon>
        <taxon>Calycomorphotria</taxon>
    </lineage>
</organism>
<dbReference type="OrthoDB" id="248877at2"/>
<keyword evidence="5" id="KW-1185">Reference proteome</keyword>
<evidence type="ECO:0000313" key="5">
    <source>
        <dbReference type="Proteomes" id="UP000319976"/>
    </source>
</evidence>
<dbReference type="PANTHER" id="PTHR30097:SF4">
    <property type="entry name" value="SLR6042 PROTEIN"/>
    <property type="match status" value="1"/>
</dbReference>
<dbReference type="AlphaFoldDB" id="A0A517T7E2"/>
<gene>
    <name evidence="4" type="ORF">V22_15190</name>
</gene>
<proteinExistence type="predicted"/>
<dbReference type="Pfam" id="PF01590">
    <property type="entry name" value="GAF"/>
    <property type="match status" value="1"/>
</dbReference>
<dbReference type="Gene3D" id="3.30.450.40">
    <property type="match status" value="1"/>
</dbReference>
<reference evidence="4 5" key="1">
    <citation type="submission" date="2019-02" db="EMBL/GenBank/DDBJ databases">
        <title>Deep-cultivation of Planctomycetes and their phenomic and genomic characterization uncovers novel biology.</title>
        <authorList>
            <person name="Wiegand S."/>
            <person name="Jogler M."/>
            <person name="Boedeker C."/>
            <person name="Pinto D."/>
            <person name="Vollmers J."/>
            <person name="Rivas-Marin E."/>
            <person name="Kohn T."/>
            <person name="Peeters S.H."/>
            <person name="Heuer A."/>
            <person name="Rast P."/>
            <person name="Oberbeckmann S."/>
            <person name="Bunk B."/>
            <person name="Jeske O."/>
            <person name="Meyerdierks A."/>
            <person name="Storesund J.E."/>
            <person name="Kallscheuer N."/>
            <person name="Luecker S."/>
            <person name="Lage O.M."/>
            <person name="Pohl T."/>
            <person name="Merkel B.J."/>
            <person name="Hornburger P."/>
            <person name="Mueller R.-W."/>
            <person name="Bruemmer F."/>
            <person name="Labrenz M."/>
            <person name="Spormann A.M."/>
            <person name="Op den Camp H."/>
            <person name="Overmann J."/>
            <person name="Amann R."/>
            <person name="Jetten M.S.M."/>
            <person name="Mascher T."/>
            <person name="Medema M.H."/>
            <person name="Devos D.P."/>
            <person name="Kaster A.-K."/>
            <person name="Ovreas L."/>
            <person name="Rohde M."/>
            <person name="Galperin M.Y."/>
            <person name="Jogler C."/>
        </authorList>
    </citation>
    <scope>NUCLEOTIDE SEQUENCE [LARGE SCALE GENOMIC DNA]</scope>
    <source>
        <strain evidence="4 5">V22</strain>
    </source>
</reference>
<accession>A0A517T7E2</accession>
<dbReference type="GO" id="GO:0060003">
    <property type="term" value="P:copper ion export"/>
    <property type="evidence" value="ECO:0007669"/>
    <property type="project" value="TreeGrafter"/>
</dbReference>
<keyword evidence="2" id="KW-0175">Coiled coil</keyword>
<dbReference type="InterPro" id="IPR029016">
    <property type="entry name" value="GAF-like_dom_sf"/>
</dbReference>
<dbReference type="GO" id="GO:0030313">
    <property type="term" value="C:cell envelope"/>
    <property type="evidence" value="ECO:0007669"/>
    <property type="project" value="TreeGrafter"/>
</dbReference>
<dbReference type="SUPFAM" id="SSF55781">
    <property type="entry name" value="GAF domain-like"/>
    <property type="match status" value="1"/>
</dbReference>
<evidence type="ECO:0000256" key="2">
    <source>
        <dbReference type="SAM" id="Coils"/>
    </source>
</evidence>
<evidence type="ECO:0000259" key="3">
    <source>
        <dbReference type="Pfam" id="PF01590"/>
    </source>
</evidence>
<dbReference type="EMBL" id="CP036316">
    <property type="protein sequence ID" value="QDT64287.1"/>
    <property type="molecule type" value="Genomic_DNA"/>
</dbReference>
<dbReference type="Gene3D" id="1.10.287.470">
    <property type="entry name" value="Helix hairpin bin"/>
    <property type="match status" value="1"/>
</dbReference>
<keyword evidence="1" id="KW-0813">Transport</keyword>
<evidence type="ECO:0000313" key="4">
    <source>
        <dbReference type="EMBL" id="QDT64287.1"/>
    </source>
</evidence>
<feature type="domain" description="GAF" evidence="3">
    <location>
        <begin position="191"/>
        <end position="300"/>
    </location>
</feature>